<dbReference type="Proteomes" id="UP001527181">
    <property type="component" value="Unassembled WGS sequence"/>
</dbReference>
<feature type="coiled-coil region" evidence="1">
    <location>
        <begin position="40"/>
        <end position="74"/>
    </location>
</feature>
<evidence type="ECO:0008006" key="4">
    <source>
        <dbReference type="Google" id="ProtNLM"/>
    </source>
</evidence>
<protein>
    <recommendedName>
        <fullName evidence="4">Phage protein</fullName>
    </recommendedName>
</protein>
<sequence length="84" mass="9348">MSKSEIQERLEFRKLALTQARNAYLTLLKGGVKSYAFGGKNLTKLDLPQLENTIANLEKEISSLEGQLSGSGRRKAIGIVPRDW</sequence>
<dbReference type="RefSeq" id="WP_005542706.1">
    <property type="nucleotide sequence ID" value="NZ_JAMDLX010000051.1"/>
</dbReference>
<accession>A0ABT4GZS1</accession>
<organism evidence="2 3">
    <name type="scientific">Paenibacillus alvei</name>
    <name type="common">Bacillus alvei</name>
    <dbReference type="NCBI Taxonomy" id="44250"/>
    <lineage>
        <taxon>Bacteria</taxon>
        <taxon>Bacillati</taxon>
        <taxon>Bacillota</taxon>
        <taxon>Bacilli</taxon>
        <taxon>Bacillales</taxon>
        <taxon>Paenibacillaceae</taxon>
        <taxon>Paenibacillus</taxon>
    </lineage>
</organism>
<keyword evidence="3" id="KW-1185">Reference proteome</keyword>
<proteinExistence type="predicted"/>
<evidence type="ECO:0000313" key="3">
    <source>
        <dbReference type="Proteomes" id="UP001527181"/>
    </source>
</evidence>
<reference evidence="2 3" key="1">
    <citation type="submission" date="2022-05" db="EMBL/GenBank/DDBJ databases">
        <title>Genome Sequencing of Bee-Associated Microbes.</title>
        <authorList>
            <person name="Dunlap C."/>
        </authorList>
    </citation>
    <scope>NUCLEOTIDE SEQUENCE [LARGE SCALE GENOMIC DNA]</scope>
    <source>
        <strain evidence="2 3">NRRL B-04010</strain>
    </source>
</reference>
<dbReference type="GeneID" id="94487087"/>
<gene>
    <name evidence="2" type="ORF">M5X12_16680</name>
</gene>
<keyword evidence="1" id="KW-0175">Coiled coil</keyword>
<comment type="caution">
    <text evidence="2">The sequence shown here is derived from an EMBL/GenBank/DDBJ whole genome shotgun (WGS) entry which is preliminary data.</text>
</comment>
<dbReference type="EMBL" id="JAMDNP010000032">
    <property type="protein sequence ID" value="MCY9762210.1"/>
    <property type="molecule type" value="Genomic_DNA"/>
</dbReference>
<name>A0ABT4GZS1_PAEAL</name>
<evidence type="ECO:0000256" key="1">
    <source>
        <dbReference type="SAM" id="Coils"/>
    </source>
</evidence>
<evidence type="ECO:0000313" key="2">
    <source>
        <dbReference type="EMBL" id="MCY9762210.1"/>
    </source>
</evidence>